<keyword evidence="1 2" id="KW-0694">RNA-binding</keyword>
<dbReference type="PROSITE" id="PS50102">
    <property type="entry name" value="RRM"/>
    <property type="match status" value="1"/>
</dbReference>
<feature type="domain" description="RRM" evidence="4">
    <location>
        <begin position="19"/>
        <end position="88"/>
    </location>
</feature>
<feature type="region of interest" description="Disordered" evidence="3">
    <location>
        <begin position="91"/>
        <end position="114"/>
    </location>
</feature>
<dbReference type="PANTHER" id="PTHR23295:SF6">
    <property type="entry name" value="NEOSIN, ISOFORM A"/>
    <property type="match status" value="1"/>
</dbReference>
<dbReference type="Gene3D" id="3.40.50.800">
    <property type="entry name" value="Anticodon-binding domain"/>
    <property type="match status" value="1"/>
</dbReference>
<protein>
    <recommendedName>
        <fullName evidence="4">RRM domain-containing protein</fullName>
    </recommendedName>
</protein>
<dbReference type="InterPro" id="IPR012677">
    <property type="entry name" value="Nucleotide-bd_a/b_plait_sf"/>
</dbReference>
<dbReference type="InterPro" id="IPR000504">
    <property type="entry name" value="RRM_dom"/>
</dbReference>
<dbReference type="AlphaFoldDB" id="A0A1A9VZK1"/>
<dbReference type="SMART" id="SM00360">
    <property type="entry name" value="RRM"/>
    <property type="match status" value="1"/>
</dbReference>
<dbReference type="VEuPathDB" id="VectorBase:GBRI000502"/>
<dbReference type="SUPFAM" id="SSF52954">
    <property type="entry name" value="Class II aaRS ABD-related"/>
    <property type="match status" value="1"/>
</dbReference>
<feature type="compositionally biased region" description="Polar residues" evidence="3">
    <location>
        <begin position="94"/>
        <end position="109"/>
    </location>
</feature>
<dbReference type="STRING" id="37001.A0A1A9VZK1"/>
<dbReference type="InterPro" id="IPR052600">
    <property type="entry name" value="Nuc_rcpt_coact/corep"/>
</dbReference>
<accession>A0A1A9VZK1</accession>
<evidence type="ECO:0000256" key="2">
    <source>
        <dbReference type="PROSITE-ProRule" id="PRU00176"/>
    </source>
</evidence>
<organism evidence="5 6">
    <name type="scientific">Glossina brevipalpis</name>
    <dbReference type="NCBI Taxonomy" id="37001"/>
    <lineage>
        <taxon>Eukaryota</taxon>
        <taxon>Metazoa</taxon>
        <taxon>Ecdysozoa</taxon>
        <taxon>Arthropoda</taxon>
        <taxon>Hexapoda</taxon>
        <taxon>Insecta</taxon>
        <taxon>Pterygota</taxon>
        <taxon>Neoptera</taxon>
        <taxon>Endopterygota</taxon>
        <taxon>Diptera</taxon>
        <taxon>Brachycera</taxon>
        <taxon>Muscomorpha</taxon>
        <taxon>Hippoboscoidea</taxon>
        <taxon>Glossinidae</taxon>
        <taxon>Glossina</taxon>
    </lineage>
</organism>
<dbReference type="PANTHER" id="PTHR23295">
    <property type="entry name" value="NUCLEAR RECEPTOR COACTIVATOR 5-RELATED"/>
    <property type="match status" value="1"/>
</dbReference>
<evidence type="ECO:0000259" key="4">
    <source>
        <dbReference type="PROSITE" id="PS50102"/>
    </source>
</evidence>
<dbReference type="Pfam" id="PF00076">
    <property type="entry name" value="RRM_1"/>
    <property type="match status" value="1"/>
</dbReference>
<evidence type="ECO:0000313" key="5">
    <source>
        <dbReference type="EnsemblMetazoa" id="GBRI000502-PA"/>
    </source>
</evidence>
<reference evidence="5" key="2">
    <citation type="submission" date="2020-05" db="UniProtKB">
        <authorList>
            <consortium name="EnsemblMetazoa"/>
        </authorList>
    </citation>
    <scope>IDENTIFICATION</scope>
    <source>
        <strain evidence="5">IAEA</strain>
    </source>
</reference>
<dbReference type="SUPFAM" id="SSF54928">
    <property type="entry name" value="RNA-binding domain, RBD"/>
    <property type="match status" value="1"/>
</dbReference>
<evidence type="ECO:0000256" key="1">
    <source>
        <dbReference type="ARBA" id="ARBA00022884"/>
    </source>
</evidence>
<dbReference type="EnsemblMetazoa" id="GBRI000502-RA">
    <property type="protein sequence ID" value="GBRI000502-PA"/>
    <property type="gene ID" value="GBRI000502"/>
</dbReference>
<name>A0A1A9VZK1_9MUSC</name>
<dbReference type="InterPro" id="IPR036621">
    <property type="entry name" value="Anticodon-bd_dom_sf"/>
</dbReference>
<dbReference type="InterPro" id="IPR035979">
    <property type="entry name" value="RBD_domain_sf"/>
</dbReference>
<evidence type="ECO:0000313" key="6">
    <source>
        <dbReference type="Proteomes" id="UP000091820"/>
    </source>
</evidence>
<dbReference type="Gene3D" id="3.30.70.330">
    <property type="match status" value="1"/>
</dbReference>
<proteinExistence type="predicted"/>
<evidence type="ECO:0000256" key="3">
    <source>
        <dbReference type="SAM" id="MobiDB-lite"/>
    </source>
</evidence>
<dbReference type="GO" id="GO:0003723">
    <property type="term" value="F:RNA binding"/>
    <property type="evidence" value="ECO:0007669"/>
    <property type="project" value="UniProtKB-UniRule"/>
</dbReference>
<dbReference type="Proteomes" id="UP000091820">
    <property type="component" value="Unassembled WGS sequence"/>
</dbReference>
<keyword evidence="6" id="KW-1185">Reference proteome</keyword>
<sequence length="384" mass="43142">MAEVNEKNSIIRNPNFSKSRLYINNLPICTSEELEKIFLPFGKVFGTLLRKRFGFVQMKSEEIATRAAAALTNTTFKGNIITVRKAGDYEKSAPNDSNNSGSASNPCRSQQEKATRMKPIGNFNHCEIIVVELRNLTYGKMIERRLQLLGLEVDILLPNPNVSLKKVISTMAAKGCIYAILINNLHEKHRSITLYLLQGQLFEHRNMPLDDAIKLIDIDFRTSHRGVLAGNVSKKRLIQSAAIRPVATSSLVVPFTKERHPAAIQTLLTLLARNSPLTVLQYDCIIKYLQEQRALQMKAELEDVAEKAASNVPDPEIALQKKIIQILNKPSVAEIQHNLLYPTLEAAKQDARLIGLLRDVRIQKALDSMMDTDLSSKVEKLMNF</sequence>
<reference evidence="6" key="1">
    <citation type="submission" date="2014-03" db="EMBL/GenBank/DDBJ databases">
        <authorList>
            <person name="Aksoy S."/>
            <person name="Warren W."/>
            <person name="Wilson R.K."/>
        </authorList>
    </citation>
    <scope>NUCLEOTIDE SEQUENCE [LARGE SCALE GENOMIC DNA]</scope>
    <source>
        <strain evidence="6">IAEA</strain>
    </source>
</reference>